<protein>
    <submittedName>
        <fullName evidence="11">Aminotransferase class III-fold pyridoxal phosphate-dependent enzyme</fullName>
    </submittedName>
</protein>
<feature type="compositionally biased region" description="Polar residues" evidence="8">
    <location>
        <begin position="582"/>
        <end position="591"/>
    </location>
</feature>
<dbReference type="PANTHER" id="PTHR43775:SF37">
    <property type="entry name" value="SI:DKEY-61P9.11"/>
    <property type="match status" value="1"/>
</dbReference>
<dbReference type="InterPro" id="IPR040097">
    <property type="entry name" value="FAAL/FAAC"/>
</dbReference>
<dbReference type="SMART" id="SM00827">
    <property type="entry name" value="PKS_AT"/>
    <property type="match status" value="1"/>
</dbReference>
<dbReference type="InterPro" id="IPR016035">
    <property type="entry name" value="Acyl_Trfase/lysoPLipase"/>
</dbReference>
<evidence type="ECO:0000256" key="6">
    <source>
        <dbReference type="ARBA" id="ARBA00022898"/>
    </source>
</evidence>
<evidence type="ECO:0000259" key="9">
    <source>
        <dbReference type="PROSITE" id="PS50075"/>
    </source>
</evidence>
<dbReference type="Pfam" id="PF00501">
    <property type="entry name" value="AMP-binding"/>
    <property type="match status" value="1"/>
</dbReference>
<dbReference type="InterPro" id="IPR036736">
    <property type="entry name" value="ACP-like_sf"/>
</dbReference>
<dbReference type="SUPFAM" id="SSF52777">
    <property type="entry name" value="CoA-dependent acyltransferases"/>
    <property type="match status" value="2"/>
</dbReference>
<feature type="compositionally biased region" description="Pro residues" evidence="8">
    <location>
        <begin position="1742"/>
        <end position="1752"/>
    </location>
</feature>
<reference evidence="11" key="1">
    <citation type="submission" date="2022-11" db="EMBL/GenBank/DDBJ databases">
        <title>Minimal conservation of predation-associated metabolite biosynthetic gene clusters underscores biosynthetic potential of Myxococcota including descriptions for ten novel species: Archangium lansinium sp. nov., Myxococcus landrumus sp. nov., Nannocystis bai.</title>
        <authorList>
            <person name="Ahearne A."/>
            <person name="Stevens C."/>
            <person name="Dowd S."/>
        </authorList>
    </citation>
    <scope>NUCLEOTIDE SEQUENCE</scope>
    <source>
        <strain evidence="11">Fl3</strain>
    </source>
</reference>
<dbReference type="InterPro" id="IPR042099">
    <property type="entry name" value="ANL_N_sf"/>
</dbReference>
<sequence>MDLPVSSRSTLIDVLELRAERDPDLRVLTFVADDDGASESLTVSELATRARSVAAWLVSSGLAGQRIVLLFPQGLEFVVAYFGCLYAGAVAVPAPMPHPSRLARTLPRLRGMIADATPAAVLSNREGVAMAPQITAALGTEALRWLALEDAPPGLESAWRRPTTARDRPAHLQYTSGSTASPKGTIITHANILANSRAIRQSKRYSAESRGVVWVPHFHDDGLVHGLVQPLHTGYPCLLFPATAFVARPELWLRLISQAGGTHSGGPNFAYELCLRKVSDEQRERLDLSSWRFAYNAAEPVRLATLHRFHRRFAPQGFRWSSFAPCYGLAEATLTVSVGLRADGPRVVALDAAALAEQGVVRPVPKDTAGAQIFVGNGPPVADTEVAIVDPGTGLRCAADRVGEIFVRSACVAAGYLGRAEASAHTFEARIDATDGTYLRTGDQGFLLDGELFITGRLKDLIVIRGANRYPQDLEQSVERCHPAVAPGCVAAFSVEAGGEERLAIAAEIKGQPGTTAEALHRDALRAIVEVLSEEHDLRPYSIVLLAPGNLPKTSSGKIQRRAAAQTWTEDAFTPLARFTDSPATAPTSRAPQEHAAPQRRSAAEIEAFLTAYLASELGARAGELGPDVPFRRYGLDSAGSVRMAAELASFVAARVDPTLVWSYPSLRVLSRHLAGETVAAAPDPAAATAGSSGAVAIIGAACRFPGGVTDLDSFWRLLDGGIDAVEELPRARRDARHDSAAGEPPGARWGGFLRDIDRFDPAFFEVSPREAAELDPQIRLLLEVGWEALEQAGQTLQGLRGSDTGVFVGISGHEYERMAVARRGASDPHLFLGTAHSTGVARLSYWLGLQGPNVPVDTACSSSLVAVHLACQALRAGDCSMALAGGVSLMLGAEATAVMGQMGALSPTGRCRTFSADADGYVRGEGCGVVVLKRLADAERDGDPILAVIRGSAVNQDGRSNGLTAPNGLAQEAVIRRALANAAIDPGAVGFVEAHGTGTPLGDPIEVGALRAVFGAERPDGDRCVLGAVKTNLGHLEAAAGVAGLIKTVLALRHERLPANLHLREPNPHIDLAGSALAFAAAPLPFPRGARPRLAGVSSFGISGTNAHVIVEEAPPPRQAIAAAPQAVLLPLSAHDEQALRARASAWRQWLVARQDLPLGPLAHTASARRSHHEFRLGVVGANMNELAAALAAFAAGEAPAGATNGRATTNPPKVVFVFPGQGSQWCGMGQQLAEAEPVFGDALAACDAAIRAEAGFSVVEELRRPEESSRLGEIDVVQPVLFAVQVALAALWRSWGVEPAAVVGHSMGEVAAAYVAGALSLADAVAVICRRSRSLRVLRGRGAMALIELNLADAEAALRGREDRLSVAVSNGPRSTVIAGDPAALEAVLAELQRAGVFYRRVNVDVASHSPQMEPLRGELLATLADVSPRALRVPMCSTVTAAPIAGAELTAAYWADNLRRPVRFSEATRRMLADGHTVFVEISPHPIVLASVEENIIDAGVRGVALPSLRRTKDERQTMLLSLAALYVRGVEIAWPTLAPPAGPLAPLPAYPWQRKRYWIDAPAAGAEPAATTASQARGRIDMQQAHHEAIRAAVHALVSEVTGLAAADIHESASLIRMGIDSLMVMQLRNAIRARLQVDLPTPLFFEPTTTVASLIDLTASQVPPAAVEEVAEDEPEPVRSQDSGDPDDSPAVQGDVAGLMAAQLRALSDLTRRQLETLQRLGGRRERPTNPAKHPSPARPTPPPPRAPAAAATPGVFVPYKPIQRAATVADDGAILGELTREVCEPTATSKARTQADRLVFANNRNIAGFTPAMKEMTYQIIAERAAGSRIWDLDGNEYIDLTMSFGASLLGHDHPALTTAIEAQMEKTWAVGPISSVAGEVAQRLCQLTGHERAAFYNSGTEAVMVALRLARTATGRAKIAIFEGSYHGMADGVLALPRRGASVGAAAPMAPGVPESAVHDTLVLRFDDPAALEAIAAHRDELAAVLVEPVQSRRPDQQARGFLHALREVTRSAGIALIFDEVVTGLRTLPGGAQAWFGVQADLATYGKVVGGGMPVGVVAGSARFIDGVDGGMWSFGDDSYPARTNTFVAGTFCSHPLAMATSRALLELLGAEGPALHRRLNARTRGLCVQLNTVFADLGLPIHTVNFGSLFRFVMPRACELLYYKLLARGVYVWEGRNCFLSTAHSDADLDRVVEVVTEAAQWLARAVPERAVPGFGVVELPASSAQRAMFARCRRPGGDRAYHVPAAMRVRGALRPDGFEAAVTELVRRHPSLRTCFRSDGDALWQRVHPVGGFEVIHERIDASQIAAFVDRVTAPFDLATPALVRFGLGELGADDWVVVVDAHHLVVDGLSLDQLVDELFALHEGGAPPEPSAAYTDFVAWERTYLDSRKLEEDAAFWRAHLDPPPPRLELPADFPPEERRAFAGELVHFELAEPQRLRTFAREHGVTPQVLLGAGFRVLAWLLSGQSDVCFGGPTAGRPEARFFETVGLFIGAVVYRARVHADETFARILEEARAQSVRILDAQHYPFERLIDLLGPGAGAAPFEVGFSYEATPARGARQFGALDVEPIPTPPRGISMDVVLECVDDGDTFAMRFAFNPGRFRRETVEAWAAAYQRLLPALVAAPERPLGAVCDVAPLRDSRVTPPAGRDEPLPAWTGGTAR</sequence>
<keyword evidence="2" id="KW-0596">Phosphopantetheine</keyword>
<dbReference type="SMART" id="SM00825">
    <property type="entry name" value="PKS_KS"/>
    <property type="match status" value="1"/>
</dbReference>
<dbReference type="CDD" id="cd00833">
    <property type="entry name" value="PKS"/>
    <property type="match status" value="1"/>
</dbReference>
<comment type="cofactor">
    <cofactor evidence="1">
        <name>pantetheine 4'-phosphate</name>
        <dbReference type="ChEBI" id="CHEBI:47942"/>
    </cofactor>
</comment>
<keyword evidence="11" id="KW-0032">Aminotransferase</keyword>
<dbReference type="InterPro" id="IPR032821">
    <property type="entry name" value="PKS_assoc"/>
</dbReference>
<dbReference type="Pfam" id="PF00668">
    <property type="entry name" value="Condensation"/>
    <property type="match status" value="1"/>
</dbReference>
<dbReference type="InterPro" id="IPR015422">
    <property type="entry name" value="PyrdxlP-dep_Trfase_small"/>
</dbReference>
<dbReference type="Gene3D" id="3.40.640.10">
    <property type="entry name" value="Type I PLP-dependent aspartate aminotransferase-like (Major domain)"/>
    <property type="match status" value="1"/>
</dbReference>
<evidence type="ECO:0000256" key="3">
    <source>
        <dbReference type="ARBA" id="ARBA00022553"/>
    </source>
</evidence>
<keyword evidence="5" id="KW-0276">Fatty acid metabolism</keyword>
<feature type="domain" description="Ketosynthase family 3 (KS3)" evidence="10">
    <location>
        <begin position="693"/>
        <end position="1114"/>
    </location>
</feature>
<accession>A0ABY7GX28</accession>
<dbReference type="InterPro" id="IPR020806">
    <property type="entry name" value="PKS_PP-bd"/>
</dbReference>
<dbReference type="InterPro" id="IPR014030">
    <property type="entry name" value="Ketoacyl_synth_N"/>
</dbReference>
<keyword evidence="3" id="KW-0597">Phosphoprotein</keyword>
<dbReference type="SMART" id="SM01294">
    <property type="entry name" value="PKS_PP_betabranch"/>
    <property type="match status" value="1"/>
</dbReference>
<keyword evidence="4" id="KW-0808">Transferase</keyword>
<dbReference type="Gene3D" id="3.30.559.10">
    <property type="entry name" value="Chloramphenicol acetyltransferase-like domain"/>
    <property type="match status" value="1"/>
</dbReference>
<dbReference type="PANTHER" id="PTHR43775">
    <property type="entry name" value="FATTY ACID SYNTHASE"/>
    <property type="match status" value="1"/>
</dbReference>
<dbReference type="EMBL" id="CP114040">
    <property type="protein sequence ID" value="WAS91507.1"/>
    <property type="molecule type" value="Genomic_DNA"/>
</dbReference>
<dbReference type="InterPro" id="IPR015424">
    <property type="entry name" value="PyrdxlP-dep_Trfase"/>
</dbReference>
<dbReference type="Proteomes" id="UP001164459">
    <property type="component" value="Chromosome"/>
</dbReference>
<dbReference type="InterPro" id="IPR014043">
    <property type="entry name" value="Acyl_transferase_dom"/>
</dbReference>
<evidence type="ECO:0000313" key="11">
    <source>
        <dbReference type="EMBL" id="WAS91507.1"/>
    </source>
</evidence>
<dbReference type="SUPFAM" id="SSF52151">
    <property type="entry name" value="FabD/lysophospholipase-like"/>
    <property type="match status" value="1"/>
</dbReference>
<evidence type="ECO:0000256" key="1">
    <source>
        <dbReference type="ARBA" id="ARBA00001957"/>
    </source>
</evidence>
<dbReference type="InterPro" id="IPR020841">
    <property type="entry name" value="PKS_Beta-ketoAc_synthase_dom"/>
</dbReference>
<dbReference type="CDD" id="cd19531">
    <property type="entry name" value="LCL_NRPS-like"/>
    <property type="match status" value="1"/>
</dbReference>
<keyword evidence="12" id="KW-1185">Reference proteome</keyword>
<dbReference type="SUPFAM" id="SSF53383">
    <property type="entry name" value="PLP-dependent transferases"/>
    <property type="match status" value="1"/>
</dbReference>
<dbReference type="CDD" id="cd05931">
    <property type="entry name" value="FAAL"/>
    <property type="match status" value="1"/>
</dbReference>
<dbReference type="Gene3D" id="3.40.366.10">
    <property type="entry name" value="Malonyl-Coenzyme A Acyl Carrier Protein, domain 2"/>
    <property type="match status" value="1"/>
</dbReference>
<dbReference type="InterPro" id="IPR000873">
    <property type="entry name" value="AMP-dep_synth/lig_dom"/>
</dbReference>
<dbReference type="SUPFAM" id="SSF55048">
    <property type="entry name" value="Probable ACP-binding domain of malonyl-CoA ACP transacylase"/>
    <property type="match status" value="1"/>
</dbReference>
<dbReference type="InterPro" id="IPR015421">
    <property type="entry name" value="PyrdxlP-dep_Trfase_major"/>
</dbReference>
<feature type="region of interest" description="Disordered" evidence="8">
    <location>
        <begin position="1724"/>
        <end position="1757"/>
    </location>
</feature>
<dbReference type="Gene3D" id="1.10.1200.10">
    <property type="entry name" value="ACP-like"/>
    <property type="match status" value="2"/>
</dbReference>
<dbReference type="InterPro" id="IPR045851">
    <property type="entry name" value="AMP-bd_C_sf"/>
</dbReference>
<dbReference type="PROSITE" id="PS00606">
    <property type="entry name" value="KS3_1"/>
    <property type="match status" value="1"/>
</dbReference>
<dbReference type="InterPro" id="IPR023213">
    <property type="entry name" value="CAT-like_dom_sf"/>
</dbReference>
<evidence type="ECO:0000256" key="7">
    <source>
        <dbReference type="ARBA" id="ARBA00023098"/>
    </source>
</evidence>
<dbReference type="Gene3D" id="3.30.300.30">
    <property type="match status" value="1"/>
</dbReference>
<evidence type="ECO:0000256" key="4">
    <source>
        <dbReference type="ARBA" id="ARBA00022679"/>
    </source>
</evidence>
<dbReference type="SMART" id="SM00823">
    <property type="entry name" value="PKS_PP"/>
    <property type="match status" value="2"/>
</dbReference>
<feature type="domain" description="Carrier" evidence="9">
    <location>
        <begin position="1592"/>
        <end position="1667"/>
    </location>
</feature>
<dbReference type="InterPro" id="IPR018201">
    <property type="entry name" value="Ketoacyl_synth_AS"/>
</dbReference>
<proteinExistence type="predicted"/>
<dbReference type="Pfam" id="PF00109">
    <property type="entry name" value="ketoacyl-synt"/>
    <property type="match status" value="1"/>
</dbReference>
<dbReference type="Pfam" id="PF16197">
    <property type="entry name" value="KAsynt_C_assoc"/>
    <property type="match status" value="1"/>
</dbReference>
<name>A0ABY7GX28_9BACT</name>
<keyword evidence="7" id="KW-0443">Lipid metabolism</keyword>
<evidence type="ECO:0000313" key="12">
    <source>
        <dbReference type="Proteomes" id="UP001164459"/>
    </source>
</evidence>
<dbReference type="Gene3D" id="3.90.1150.10">
    <property type="entry name" value="Aspartate Aminotransferase, domain 1"/>
    <property type="match status" value="1"/>
</dbReference>
<dbReference type="GO" id="GO:0008483">
    <property type="term" value="F:transaminase activity"/>
    <property type="evidence" value="ECO:0007669"/>
    <property type="project" value="UniProtKB-KW"/>
</dbReference>
<feature type="region of interest" description="Disordered" evidence="8">
    <location>
        <begin position="576"/>
        <end position="601"/>
    </location>
</feature>
<dbReference type="PROSITE" id="PS50075">
    <property type="entry name" value="CARRIER"/>
    <property type="match status" value="2"/>
</dbReference>
<evidence type="ECO:0000256" key="8">
    <source>
        <dbReference type="SAM" id="MobiDB-lite"/>
    </source>
</evidence>
<dbReference type="SUPFAM" id="SSF47336">
    <property type="entry name" value="ACP-like"/>
    <property type="match status" value="2"/>
</dbReference>
<dbReference type="InterPro" id="IPR006162">
    <property type="entry name" value="Ppantetheine_attach_site"/>
</dbReference>
<organism evidence="11 12">
    <name type="scientific">Nannocystis punicea</name>
    <dbReference type="NCBI Taxonomy" id="2995304"/>
    <lineage>
        <taxon>Bacteria</taxon>
        <taxon>Pseudomonadati</taxon>
        <taxon>Myxococcota</taxon>
        <taxon>Polyangia</taxon>
        <taxon>Nannocystales</taxon>
        <taxon>Nannocystaceae</taxon>
        <taxon>Nannocystis</taxon>
    </lineage>
</organism>
<dbReference type="RefSeq" id="WP_269033869.1">
    <property type="nucleotide sequence ID" value="NZ_CP114040.1"/>
</dbReference>
<dbReference type="InterPro" id="IPR014031">
    <property type="entry name" value="Ketoacyl_synth_C"/>
</dbReference>
<evidence type="ECO:0000256" key="5">
    <source>
        <dbReference type="ARBA" id="ARBA00022832"/>
    </source>
</evidence>
<dbReference type="Gene3D" id="3.30.70.3290">
    <property type="match status" value="1"/>
</dbReference>
<dbReference type="Gene3D" id="3.40.47.10">
    <property type="match status" value="1"/>
</dbReference>
<dbReference type="InterPro" id="IPR016036">
    <property type="entry name" value="Malonyl_transacylase_ACP-bd"/>
</dbReference>
<dbReference type="InterPro" id="IPR016039">
    <property type="entry name" value="Thiolase-like"/>
</dbReference>
<dbReference type="InterPro" id="IPR001227">
    <property type="entry name" value="Ac_transferase_dom_sf"/>
</dbReference>
<feature type="region of interest" description="Disordered" evidence="8">
    <location>
        <begin position="2651"/>
        <end position="2673"/>
    </location>
</feature>
<feature type="domain" description="Carrier" evidence="9">
    <location>
        <begin position="601"/>
        <end position="678"/>
    </location>
</feature>
<evidence type="ECO:0000256" key="2">
    <source>
        <dbReference type="ARBA" id="ARBA00022450"/>
    </source>
</evidence>
<gene>
    <name evidence="11" type="ORF">O0S08_35440</name>
</gene>
<dbReference type="Pfam" id="PF00550">
    <property type="entry name" value="PP-binding"/>
    <property type="match status" value="2"/>
</dbReference>
<dbReference type="InterPro" id="IPR009081">
    <property type="entry name" value="PP-bd_ACP"/>
</dbReference>
<dbReference type="Gene3D" id="3.40.50.12780">
    <property type="entry name" value="N-terminal domain of ligase-like"/>
    <property type="match status" value="1"/>
</dbReference>
<feature type="compositionally biased region" description="Basic and acidic residues" evidence="8">
    <location>
        <begin position="2651"/>
        <end position="2663"/>
    </location>
</feature>
<dbReference type="Pfam" id="PF02801">
    <property type="entry name" value="Ketoacyl-synt_C"/>
    <property type="match status" value="1"/>
</dbReference>
<dbReference type="Pfam" id="PF00202">
    <property type="entry name" value="Aminotran_3"/>
    <property type="match status" value="1"/>
</dbReference>
<dbReference type="SUPFAM" id="SSF56801">
    <property type="entry name" value="Acetyl-CoA synthetase-like"/>
    <property type="match status" value="1"/>
</dbReference>
<dbReference type="PROSITE" id="PS52004">
    <property type="entry name" value="KS3_2"/>
    <property type="match status" value="1"/>
</dbReference>
<dbReference type="InterPro" id="IPR025110">
    <property type="entry name" value="AMP-bd_C"/>
</dbReference>
<dbReference type="Pfam" id="PF23024">
    <property type="entry name" value="AMP-dom_DIP2-like"/>
    <property type="match status" value="1"/>
</dbReference>
<keyword evidence="6" id="KW-0663">Pyridoxal phosphate</keyword>
<dbReference type="Gene3D" id="3.30.559.30">
    <property type="entry name" value="Nonribosomal peptide synthetase, condensation domain"/>
    <property type="match status" value="1"/>
</dbReference>
<dbReference type="InterPro" id="IPR050091">
    <property type="entry name" value="PKS_NRPS_Biosynth_Enz"/>
</dbReference>
<dbReference type="InterPro" id="IPR001242">
    <property type="entry name" value="Condensation_dom"/>
</dbReference>
<dbReference type="InterPro" id="IPR005814">
    <property type="entry name" value="Aminotrans_3"/>
</dbReference>
<dbReference type="SUPFAM" id="SSF53901">
    <property type="entry name" value="Thiolase-like"/>
    <property type="match status" value="1"/>
</dbReference>
<feature type="region of interest" description="Disordered" evidence="8">
    <location>
        <begin position="1669"/>
        <end position="1698"/>
    </location>
</feature>
<dbReference type="PROSITE" id="PS00012">
    <property type="entry name" value="PHOSPHOPANTETHEINE"/>
    <property type="match status" value="1"/>
</dbReference>
<evidence type="ECO:0000259" key="10">
    <source>
        <dbReference type="PROSITE" id="PS52004"/>
    </source>
</evidence>
<dbReference type="Pfam" id="PF00698">
    <property type="entry name" value="Acyl_transf_1"/>
    <property type="match status" value="1"/>
</dbReference>